<evidence type="ECO:0000259" key="8">
    <source>
        <dbReference type="Pfam" id="PF07730"/>
    </source>
</evidence>
<evidence type="ECO:0000313" key="9">
    <source>
        <dbReference type="EMBL" id="TFU98815.1"/>
    </source>
</evidence>
<dbReference type="GO" id="GO:0000155">
    <property type="term" value="F:phosphorelay sensor kinase activity"/>
    <property type="evidence" value="ECO:0007669"/>
    <property type="project" value="InterPro"/>
</dbReference>
<dbReference type="Gene3D" id="1.20.5.1930">
    <property type="match status" value="1"/>
</dbReference>
<feature type="transmembrane region" description="Helical" evidence="6">
    <location>
        <begin position="131"/>
        <end position="147"/>
    </location>
</feature>
<dbReference type="CDD" id="cd16917">
    <property type="entry name" value="HATPase_UhpB-NarQ-NarX-like"/>
    <property type="match status" value="1"/>
</dbReference>
<dbReference type="InterPro" id="IPR011712">
    <property type="entry name" value="Sig_transdc_His_kin_sub3_dim/P"/>
</dbReference>
<feature type="domain" description="Signal transduction histidine kinase subgroup 3 dimerisation and phosphoacceptor" evidence="8">
    <location>
        <begin position="175"/>
        <end position="239"/>
    </location>
</feature>
<evidence type="ECO:0000256" key="5">
    <source>
        <dbReference type="ARBA" id="ARBA00023012"/>
    </source>
</evidence>
<dbReference type="OrthoDB" id="9797605at2"/>
<dbReference type="PANTHER" id="PTHR24421:SF63">
    <property type="entry name" value="SENSOR HISTIDINE KINASE DESK"/>
    <property type="match status" value="1"/>
</dbReference>
<reference evidence="9 10" key="1">
    <citation type="submission" date="2019-03" db="EMBL/GenBank/DDBJ databases">
        <title>Diversity of the mouse oral microbiome.</title>
        <authorList>
            <person name="Joseph S."/>
            <person name="Aduse-Opoku J."/>
            <person name="Curtis M."/>
            <person name="Wade W."/>
            <person name="Hashim A."/>
        </authorList>
    </citation>
    <scope>NUCLEOTIDE SEQUENCE [LARGE SCALE GENOMIC DNA]</scope>
    <source>
        <strain evidence="9 10">WM131</strain>
    </source>
</reference>
<dbReference type="GO" id="GO:0046983">
    <property type="term" value="F:protein dimerization activity"/>
    <property type="evidence" value="ECO:0007669"/>
    <property type="project" value="InterPro"/>
</dbReference>
<proteinExistence type="predicted"/>
<evidence type="ECO:0000259" key="7">
    <source>
        <dbReference type="Pfam" id="PF02518"/>
    </source>
</evidence>
<dbReference type="Pfam" id="PF02518">
    <property type="entry name" value="HATPase_c"/>
    <property type="match status" value="1"/>
</dbReference>
<evidence type="ECO:0000256" key="1">
    <source>
        <dbReference type="ARBA" id="ARBA00000085"/>
    </source>
</evidence>
<dbReference type="InterPro" id="IPR003594">
    <property type="entry name" value="HATPase_dom"/>
</dbReference>
<accession>A0A4Y9JG41</accession>
<dbReference type="EMBL" id="SPPD01000001">
    <property type="protein sequence ID" value="TFU98815.1"/>
    <property type="molecule type" value="Genomic_DNA"/>
</dbReference>
<dbReference type="EC" id="2.7.13.3" evidence="2"/>
<feature type="transmembrane region" description="Helical" evidence="6">
    <location>
        <begin position="105"/>
        <end position="124"/>
    </location>
</feature>
<dbReference type="RefSeq" id="WP_135180951.1">
    <property type="nucleotide sequence ID" value="NZ_JADGKZ010000001.1"/>
</dbReference>
<evidence type="ECO:0000256" key="4">
    <source>
        <dbReference type="ARBA" id="ARBA00022777"/>
    </source>
</evidence>
<evidence type="ECO:0000256" key="6">
    <source>
        <dbReference type="SAM" id="Phobius"/>
    </source>
</evidence>
<keyword evidence="6" id="KW-1133">Transmembrane helix</keyword>
<feature type="domain" description="Histidine kinase/HSP90-like ATPase" evidence="7">
    <location>
        <begin position="275"/>
        <end position="322"/>
    </location>
</feature>
<feature type="transmembrane region" description="Helical" evidence="6">
    <location>
        <begin position="63"/>
        <end position="85"/>
    </location>
</feature>
<keyword evidence="6" id="KW-0812">Transmembrane</keyword>
<dbReference type="Gene3D" id="3.30.565.10">
    <property type="entry name" value="Histidine kinase-like ATPase, C-terminal domain"/>
    <property type="match status" value="1"/>
</dbReference>
<keyword evidence="4 9" id="KW-0418">Kinase</keyword>
<keyword evidence="5" id="KW-0902">Two-component regulatory system</keyword>
<keyword evidence="6" id="KW-0472">Membrane</keyword>
<comment type="catalytic activity">
    <reaction evidence="1">
        <text>ATP + protein L-histidine = ADP + protein N-phospho-L-histidine.</text>
        <dbReference type="EC" id="2.7.13.3"/>
    </reaction>
</comment>
<dbReference type="AlphaFoldDB" id="A0A4Y9JG41"/>
<feature type="transmembrane region" description="Helical" evidence="6">
    <location>
        <begin position="12"/>
        <end position="29"/>
    </location>
</feature>
<gene>
    <name evidence="9" type="ORF">E4T82_00455</name>
</gene>
<comment type="caution">
    <text evidence="9">The sequence shown here is derived from an EMBL/GenBank/DDBJ whole genome shotgun (WGS) entry which is preliminary data.</text>
</comment>
<feature type="transmembrane region" description="Helical" evidence="6">
    <location>
        <begin position="35"/>
        <end position="54"/>
    </location>
</feature>
<evidence type="ECO:0000256" key="2">
    <source>
        <dbReference type="ARBA" id="ARBA00012438"/>
    </source>
</evidence>
<dbReference type="PANTHER" id="PTHR24421">
    <property type="entry name" value="NITRATE/NITRITE SENSOR PROTEIN NARX-RELATED"/>
    <property type="match status" value="1"/>
</dbReference>
<dbReference type="SUPFAM" id="SSF55874">
    <property type="entry name" value="ATPase domain of HSP90 chaperone/DNA topoisomerase II/histidine kinase"/>
    <property type="match status" value="1"/>
</dbReference>
<protein>
    <recommendedName>
        <fullName evidence="2">histidine kinase</fullName>
        <ecNumber evidence="2">2.7.13.3</ecNumber>
    </recommendedName>
</protein>
<dbReference type="InterPro" id="IPR036890">
    <property type="entry name" value="HATPase_C_sf"/>
</dbReference>
<sequence length="368" mass="42060">MTLLQKLKQAHTMYYVSLVYLIFPIYGVLSEGMPWHILPLTILFAIAYLGLLVVEKASILHLFWLYLCIYVVYTTIVGTPSLAMFTFYLSNILTWNFQEDKKTSFRYLTFYLVLLSLLLIILSIADIGVKIFLSVMVLACLLMTYGMQRGIQQAKLKEELFEKNASINLLLAENERNRIGQDLHDTLGHVFAMMSIKSELALTLMEHASYEQAKQEVQDLRDITKNAMQEVRQIVQALKFHSLEEELQILGNMLELAGIDLAVEGREVEMGEEQEAALTMALRELCNNLIKHSQASSCRIQLSEKDGRVRVLVEDNGIGFGELTGEELYSIRDRLIRYQGRVEIVSRKQPTQIQLDIPKGEKDEHTSS</sequence>
<dbReference type="Proteomes" id="UP000297253">
    <property type="component" value="Unassembled WGS sequence"/>
</dbReference>
<organism evidence="9 10">
    <name type="scientific">Streptococcus cuniculi</name>
    <dbReference type="NCBI Taxonomy" id="1432788"/>
    <lineage>
        <taxon>Bacteria</taxon>
        <taxon>Bacillati</taxon>
        <taxon>Bacillota</taxon>
        <taxon>Bacilli</taxon>
        <taxon>Lactobacillales</taxon>
        <taxon>Streptococcaceae</taxon>
        <taxon>Streptococcus</taxon>
    </lineage>
</organism>
<evidence type="ECO:0000313" key="10">
    <source>
        <dbReference type="Proteomes" id="UP000297253"/>
    </source>
</evidence>
<evidence type="ECO:0000256" key="3">
    <source>
        <dbReference type="ARBA" id="ARBA00022679"/>
    </source>
</evidence>
<dbReference type="Pfam" id="PF07730">
    <property type="entry name" value="HisKA_3"/>
    <property type="match status" value="1"/>
</dbReference>
<keyword evidence="3" id="KW-0808">Transferase</keyword>
<name>A0A4Y9JG41_9STRE</name>
<dbReference type="InterPro" id="IPR050482">
    <property type="entry name" value="Sensor_HK_TwoCompSys"/>
</dbReference>
<dbReference type="GO" id="GO:0016020">
    <property type="term" value="C:membrane"/>
    <property type="evidence" value="ECO:0007669"/>
    <property type="project" value="InterPro"/>
</dbReference>